<dbReference type="InterPro" id="IPR014756">
    <property type="entry name" value="Ig_E-set"/>
</dbReference>
<accession>A0A7R9LKD4</accession>
<sequence>MALDIRLKRVNKIYSEGDDLSGVVVFESRSEAKHEGIVLSIEGTVNMQLSSKNVGIFEAFYNSVKPVPLISYGVEIARSGKLPVGKTEIPFEMPLRPKTNRCLYETYHGVFITIQYLIKCEVKRPMLNKDLQKVVEFIVEYRKPPELKPLIDKSVHFLITPESLQNVKDRSKIPKFRISGQLESTVCKITEPFTGELCVEQCDAVIRSIELQLVRVETCGCAEGYARDGRLNMYELAKHRKQPKSQTTEETNAVLVSTETANEVKQDPCIKMKCGSGKECIIETETGAAKCQCISACADNTDVRRRVCSNHNTTWQSDCHLFKHRCTCLEELVND</sequence>
<evidence type="ECO:0000256" key="2">
    <source>
        <dbReference type="ARBA" id="ARBA00009100"/>
    </source>
</evidence>
<evidence type="ECO:0000256" key="1">
    <source>
        <dbReference type="ARBA" id="ARBA00004177"/>
    </source>
</evidence>
<protein>
    <recommendedName>
        <fullName evidence="4">Vacuolar protein sorting-associated protein 26C</fullName>
    </recommendedName>
</protein>
<dbReference type="Gene3D" id="2.60.40.640">
    <property type="match status" value="2"/>
</dbReference>
<comment type="similarity">
    <text evidence="2">Belongs to the VPS26 family.</text>
</comment>
<dbReference type="EMBL" id="OC915823">
    <property type="protein sequence ID" value="CAD7642082.1"/>
    <property type="molecule type" value="Genomic_DNA"/>
</dbReference>
<comment type="subunit">
    <text evidence="6">Component of the commander complex that is essential for endosomal recycling of transmembrane cargos; the commander complex is composed of the CCC subcomplex and the retriever subcomplex. Component of the heterotrimeric retriever complex consisting of VPS26C, VPS29 and VPS35L; within the complex interacts with VPS35L. Interacts with SNX17 (via C-terminus); the interaction is direct and associates SNX17 with the retriever complex. Interacts with SNX31; the interaction is direct.</text>
</comment>
<evidence type="ECO:0000256" key="3">
    <source>
        <dbReference type="ARBA" id="ARBA00022753"/>
    </source>
</evidence>
<keyword evidence="8" id="KW-1185">Reference proteome</keyword>
<proteinExistence type="inferred from homology"/>
<dbReference type="AlphaFoldDB" id="A0A7R9LKD4"/>
<dbReference type="SUPFAM" id="SSF81296">
    <property type="entry name" value="E set domains"/>
    <property type="match status" value="1"/>
</dbReference>
<evidence type="ECO:0000256" key="4">
    <source>
        <dbReference type="ARBA" id="ARBA00067597"/>
    </source>
</evidence>
<dbReference type="GO" id="GO:0005768">
    <property type="term" value="C:endosome"/>
    <property type="evidence" value="ECO:0007669"/>
    <property type="project" value="UniProtKB-SubCell"/>
</dbReference>
<gene>
    <name evidence="7" type="ORF">ONB1V03_LOCUS3404</name>
</gene>
<evidence type="ECO:0000256" key="5">
    <source>
        <dbReference type="ARBA" id="ARBA00093280"/>
    </source>
</evidence>
<evidence type="ECO:0000313" key="7">
    <source>
        <dbReference type="EMBL" id="CAD7642082.1"/>
    </source>
</evidence>
<organism evidence="7">
    <name type="scientific">Oppiella nova</name>
    <dbReference type="NCBI Taxonomy" id="334625"/>
    <lineage>
        <taxon>Eukaryota</taxon>
        <taxon>Metazoa</taxon>
        <taxon>Ecdysozoa</taxon>
        <taxon>Arthropoda</taxon>
        <taxon>Chelicerata</taxon>
        <taxon>Arachnida</taxon>
        <taxon>Acari</taxon>
        <taxon>Acariformes</taxon>
        <taxon>Sarcoptiformes</taxon>
        <taxon>Oribatida</taxon>
        <taxon>Brachypylina</taxon>
        <taxon>Oppioidea</taxon>
        <taxon>Oppiidae</taxon>
        <taxon>Oppiella</taxon>
    </lineage>
</organism>
<dbReference type="Proteomes" id="UP000728032">
    <property type="component" value="Unassembled WGS sequence"/>
</dbReference>
<dbReference type="Pfam" id="PF03643">
    <property type="entry name" value="Vps26"/>
    <property type="match status" value="1"/>
</dbReference>
<dbReference type="InterPro" id="IPR014752">
    <property type="entry name" value="Arrestin-like_C"/>
</dbReference>
<evidence type="ECO:0000256" key="6">
    <source>
        <dbReference type="ARBA" id="ARBA00093474"/>
    </source>
</evidence>
<keyword evidence="3" id="KW-0967">Endosome</keyword>
<dbReference type="OrthoDB" id="10263384at2759"/>
<dbReference type="Gene3D" id="3.30.60.30">
    <property type="match status" value="1"/>
</dbReference>
<dbReference type="FunFam" id="2.60.40.640:FF:000009">
    <property type="entry name" value="Down syndrome critical region protein 3"/>
    <property type="match status" value="1"/>
</dbReference>
<dbReference type="GO" id="GO:0006886">
    <property type="term" value="P:intracellular protein transport"/>
    <property type="evidence" value="ECO:0007669"/>
    <property type="project" value="InterPro"/>
</dbReference>
<evidence type="ECO:0000313" key="8">
    <source>
        <dbReference type="Proteomes" id="UP000728032"/>
    </source>
</evidence>
<reference evidence="7" key="1">
    <citation type="submission" date="2020-11" db="EMBL/GenBank/DDBJ databases">
        <authorList>
            <person name="Tran Van P."/>
        </authorList>
    </citation>
    <scope>NUCLEOTIDE SEQUENCE</scope>
</reference>
<dbReference type="SUPFAM" id="SSF100895">
    <property type="entry name" value="Kazal-type serine protease inhibitors"/>
    <property type="match status" value="1"/>
</dbReference>
<dbReference type="InterPro" id="IPR028934">
    <property type="entry name" value="Vps26-related"/>
</dbReference>
<dbReference type="PANTHER" id="PTHR12233">
    <property type="entry name" value="VACUOLAR PROTEIN SORTING 26 RELATED"/>
    <property type="match status" value="1"/>
</dbReference>
<name>A0A7R9LKD4_9ACAR</name>
<comment type="subcellular location">
    <subcellularLocation>
        <location evidence="1">Endosome</location>
    </subcellularLocation>
</comment>
<dbReference type="InterPro" id="IPR036058">
    <property type="entry name" value="Kazal_dom_sf"/>
</dbReference>
<dbReference type="EMBL" id="CAJPVJ010000998">
    <property type="protein sequence ID" value="CAG2163840.1"/>
    <property type="molecule type" value="Genomic_DNA"/>
</dbReference>
<comment type="function">
    <text evidence="5">Component of the commander complex that is essential for endosomal recycling of transmembrane cargos; the commander complex is composed of the CCC subcomplex and the retriever subcomplex. Component of the retriever complex, which is a heterotrimeric complex related to retromer cargo-selective complex (CSC) and essential for retromer-independent retrieval and recycling of numerous cargos such as integrin alpha-5/beta-1 (ITGA5:ITGB1). The recruitment of the retriever complex to the endosomal membrane involves CCC and WASH complexes. In the endosomes, drives the retriever and recycling of NxxY-motif-containing cargo proteins by coupling to SNX17, a cargo essential for the homeostatic maintenance of numerous cell surface proteins associated with processes that include cell migration, cell adhesion, nutrient supply and cell signaling.</text>
</comment>